<reference evidence="1 2" key="1">
    <citation type="submission" date="2020-06" db="EMBL/GenBank/DDBJ databases">
        <title>Synonyms of Asaia species.</title>
        <authorList>
            <person name="Sombolestani A."/>
        </authorList>
    </citation>
    <scope>NUCLEOTIDE SEQUENCE [LARGE SCALE GENOMIC DNA]</scope>
    <source>
        <strain evidence="1 2">LMG 27047</strain>
    </source>
</reference>
<organism evidence="1 2">
    <name type="scientific">Asaia spathodeae</name>
    <dbReference type="NCBI Taxonomy" id="657016"/>
    <lineage>
        <taxon>Bacteria</taxon>
        <taxon>Pseudomonadati</taxon>
        <taxon>Pseudomonadota</taxon>
        <taxon>Alphaproteobacteria</taxon>
        <taxon>Acetobacterales</taxon>
        <taxon>Acetobacteraceae</taxon>
        <taxon>Asaia</taxon>
    </lineage>
</organism>
<evidence type="ECO:0000313" key="1">
    <source>
        <dbReference type="EMBL" id="NVN46881.1"/>
    </source>
</evidence>
<protein>
    <submittedName>
        <fullName evidence="1">Uncharacterized protein</fullName>
    </submittedName>
</protein>
<evidence type="ECO:0000313" key="2">
    <source>
        <dbReference type="Proteomes" id="UP001516351"/>
    </source>
</evidence>
<keyword evidence="2" id="KW-1185">Reference proteome</keyword>
<dbReference type="RefSeq" id="WP_267310087.1">
    <property type="nucleotide sequence ID" value="NZ_JABXXV010000004.1"/>
</dbReference>
<sequence length="169" mass="17954">MAAFAVVLFSSTGAALADKPLPEGVTKFIADKGLARYGVALADLDSDGTQEALIYAIASKEGGDSADFCGSGGCTLFVLSLHGHGYRVVSRITVAKPPVRVLDARTNGWHDMSVMVCGGGITRCYDAYLRFDGHEYPTNPSMMPPVPPLKQAGKTLLTDEIFKMSLAEH</sequence>
<proteinExistence type="predicted"/>
<dbReference type="EMBL" id="JABXXV010000004">
    <property type="protein sequence ID" value="NVN46881.1"/>
    <property type="molecule type" value="Genomic_DNA"/>
</dbReference>
<comment type="caution">
    <text evidence="1">The sequence shown here is derived from an EMBL/GenBank/DDBJ whole genome shotgun (WGS) entry which is preliminary data.</text>
</comment>
<gene>
    <name evidence="1" type="ORF">HW542_08680</name>
</gene>
<dbReference type="Proteomes" id="UP001516351">
    <property type="component" value="Unassembled WGS sequence"/>
</dbReference>
<name>A0ABX2P4N6_9PROT</name>
<accession>A0ABX2P4N6</accession>